<dbReference type="InterPro" id="IPR001638">
    <property type="entry name" value="Solute-binding_3/MltF_N"/>
</dbReference>
<dbReference type="EMBL" id="MJIE01000001">
    <property type="protein sequence ID" value="OLR56951.1"/>
    <property type="molecule type" value="Genomic_DNA"/>
</dbReference>
<keyword evidence="9" id="KW-1185">Reference proteome</keyword>
<evidence type="ECO:0000256" key="5">
    <source>
        <dbReference type="ARBA" id="ARBA00022519"/>
    </source>
</evidence>
<dbReference type="CDD" id="cd13553">
    <property type="entry name" value="PBP2_NrtA_CpmA_like"/>
    <property type="match status" value="1"/>
</dbReference>
<dbReference type="AlphaFoldDB" id="A0A1Q9JLB4"/>
<organism evidence="8 9">
    <name type="scientific">Hornefia porci</name>
    <dbReference type="NCBI Taxonomy" id="2652292"/>
    <lineage>
        <taxon>Bacteria</taxon>
        <taxon>Bacillati</taxon>
        <taxon>Bacillota</taxon>
        <taxon>Clostridia</taxon>
        <taxon>Peptostreptococcales</taxon>
        <taxon>Anaerovoracaceae</taxon>
        <taxon>Hornefia</taxon>
    </lineage>
</organism>
<keyword evidence="5" id="KW-0997">Cell inner membrane</keyword>
<dbReference type="STRING" id="1261640.BHK98_05495"/>
<reference evidence="8 9" key="1">
    <citation type="journal article" date="2016" name="Appl. Environ. Microbiol.">
        <title>Function and Phylogeny of Bacterial Butyryl Coenzyme A:Acetate Transferases and Their Diversity in the Proximal Colon of Swine.</title>
        <authorList>
            <person name="Trachsel J."/>
            <person name="Bayles D.O."/>
            <person name="Looft T."/>
            <person name="Levine U.Y."/>
            <person name="Allen H.K."/>
        </authorList>
    </citation>
    <scope>NUCLEOTIDE SEQUENCE [LARGE SCALE GENOMIC DNA]</scope>
    <source>
        <strain evidence="8 9">68-3-10</strain>
    </source>
</reference>
<evidence type="ECO:0000256" key="1">
    <source>
        <dbReference type="ARBA" id="ARBA00004533"/>
    </source>
</evidence>
<keyword evidence="4" id="KW-1003">Cell membrane</keyword>
<dbReference type="Pfam" id="PF13379">
    <property type="entry name" value="NMT1_2"/>
    <property type="match status" value="1"/>
</dbReference>
<evidence type="ECO:0000256" key="3">
    <source>
        <dbReference type="ARBA" id="ARBA00022448"/>
    </source>
</evidence>
<dbReference type="Proteomes" id="UP000187404">
    <property type="component" value="Unassembled WGS sequence"/>
</dbReference>
<dbReference type="SUPFAM" id="SSF53850">
    <property type="entry name" value="Periplasmic binding protein-like II"/>
    <property type="match status" value="1"/>
</dbReference>
<dbReference type="OrthoDB" id="570524at2"/>
<comment type="caution">
    <text evidence="8">The sequence shown here is derived from an EMBL/GenBank/DDBJ whole genome shotgun (WGS) entry which is preliminary data.</text>
</comment>
<keyword evidence="6" id="KW-0472">Membrane</keyword>
<dbReference type="SMART" id="SM00062">
    <property type="entry name" value="PBPb"/>
    <property type="match status" value="1"/>
</dbReference>
<evidence type="ECO:0000256" key="6">
    <source>
        <dbReference type="ARBA" id="ARBA00023136"/>
    </source>
</evidence>
<dbReference type="GO" id="GO:0005886">
    <property type="term" value="C:plasma membrane"/>
    <property type="evidence" value="ECO:0007669"/>
    <property type="project" value="UniProtKB-SubCell"/>
</dbReference>
<evidence type="ECO:0000313" key="9">
    <source>
        <dbReference type="Proteomes" id="UP000187404"/>
    </source>
</evidence>
<dbReference type="Gene3D" id="3.40.190.10">
    <property type="entry name" value="Periplasmic binding protein-like II"/>
    <property type="match status" value="2"/>
</dbReference>
<comment type="subcellular location">
    <subcellularLocation>
        <location evidence="1">Cell inner membrane</location>
    </subcellularLocation>
</comment>
<dbReference type="PANTHER" id="PTHR30024">
    <property type="entry name" value="ALIPHATIC SULFONATES-BINDING PROTEIN-RELATED"/>
    <property type="match status" value="1"/>
</dbReference>
<evidence type="ECO:0000256" key="4">
    <source>
        <dbReference type="ARBA" id="ARBA00022475"/>
    </source>
</evidence>
<evidence type="ECO:0000256" key="2">
    <source>
        <dbReference type="ARBA" id="ARBA00010742"/>
    </source>
</evidence>
<sequence>MKKKSRHNGISHHFRLRLTQRKILASLLILAMITGLSACGKSSGGTNTKSGTDASESGKTTVTLGYLPITHALAVFEEKELLEKENSDVRIKLQKFSSWSDLTDALNSGKIDGASVLIELAMKAKSQGIGLKAVALGHRDGNVLVVAKDIRSAADLKGKKIAIPHTQSSHNILLQEALAKKGLTGRDVSIVQMSPAEMPSALSSGSIAGYCVAEPFGAQAVDKKIGKVLYYSEELWPDSFCCGLVLTDRFISDHPEQTETLIRVYKEAGNKLESGDTALKTAEKYLGQNKSVLKTSLKWIHFDKLSITESAYRQLSDRVKKYGINENPPNYKDFVYQANGDDE</sequence>
<feature type="domain" description="Solute-binding protein family 3/N-terminal" evidence="7">
    <location>
        <begin position="61"/>
        <end position="289"/>
    </location>
</feature>
<dbReference type="InterPro" id="IPR044527">
    <property type="entry name" value="NrtA/CpmA_ABC-bd_dom"/>
</dbReference>
<accession>A0A1Q9JLB4</accession>
<dbReference type="PANTHER" id="PTHR30024:SF43">
    <property type="entry name" value="BLL4572 PROTEIN"/>
    <property type="match status" value="1"/>
</dbReference>
<evidence type="ECO:0000259" key="7">
    <source>
        <dbReference type="SMART" id="SM00062"/>
    </source>
</evidence>
<evidence type="ECO:0000313" key="8">
    <source>
        <dbReference type="EMBL" id="OLR56951.1"/>
    </source>
</evidence>
<proteinExistence type="inferred from homology"/>
<protein>
    <recommendedName>
        <fullName evidence="7">Solute-binding protein family 3/N-terminal domain-containing protein</fullName>
    </recommendedName>
</protein>
<keyword evidence="3" id="KW-0813">Transport</keyword>
<gene>
    <name evidence="8" type="ORF">BHK98_05495</name>
</gene>
<comment type="similarity">
    <text evidence="2">Belongs to the bacterial solute-binding protein SsuA/TauA family.</text>
</comment>
<name>A0A1Q9JLB4_9FIRM</name>